<reference evidence="1" key="1">
    <citation type="submission" date="2019-08" db="EMBL/GenBank/DDBJ databases">
        <authorList>
            <person name="Kucharzyk K."/>
            <person name="Murdoch R.W."/>
            <person name="Higgins S."/>
            <person name="Loffler F."/>
        </authorList>
    </citation>
    <scope>NUCLEOTIDE SEQUENCE</scope>
</reference>
<organism evidence="1">
    <name type="scientific">bioreactor metagenome</name>
    <dbReference type="NCBI Taxonomy" id="1076179"/>
    <lineage>
        <taxon>unclassified sequences</taxon>
        <taxon>metagenomes</taxon>
        <taxon>ecological metagenomes</taxon>
    </lineage>
</organism>
<proteinExistence type="predicted"/>
<name>A0A644T210_9ZZZZ</name>
<sequence>MRPGGTGRQQREKVSDPETVYPASMALRPTLPRVQLAGERRSVNLRSLYRLRMERRRRQLHSFRKRRELSVVVDRTRAIARADILAFVTLRNERIRLPYFLRYYRNLGIRHFLIVDNGSDDGSAAYLAAQEDVSLWSTGASYKAASFGVDWLNHLLRHYGTGHWTLTVDPDEFFVYPFCDTRPIEALTDWLDTYDIRSFPAMLLDMYPKGPIDAVPYREGQNPFEIAAWFDAGNYTIERNWYFQNLWIQGGPRARMFFSKTPEAAPSLNKIPLVKWERDFVFASSTHMLLPRGLNMVYDEWGGEKASGCLLHAKFLSPLTAKVAEEMKRREHYSGSREYAAYQETLSTEPDLWTKWSEKYINWRQLEILGLMSKGNWA</sequence>
<comment type="caution">
    <text evidence="1">The sequence shown here is derived from an EMBL/GenBank/DDBJ whole genome shotgun (WGS) entry which is preliminary data.</text>
</comment>
<gene>
    <name evidence="1" type="ORF">SDC9_06498</name>
</gene>
<evidence type="ECO:0000313" key="1">
    <source>
        <dbReference type="EMBL" id="MPL60933.1"/>
    </source>
</evidence>
<dbReference type="Pfam" id="PF13704">
    <property type="entry name" value="Glyco_tranf_2_4"/>
    <property type="match status" value="1"/>
</dbReference>
<dbReference type="AlphaFoldDB" id="A0A644T210"/>
<accession>A0A644T210</accession>
<protein>
    <submittedName>
        <fullName evidence="1">Uncharacterized protein</fullName>
    </submittedName>
</protein>
<dbReference type="EMBL" id="VSSQ01000013">
    <property type="protein sequence ID" value="MPL60933.1"/>
    <property type="molecule type" value="Genomic_DNA"/>
</dbReference>